<evidence type="ECO:0000313" key="3">
    <source>
        <dbReference type="EMBL" id="CAE0356282.1"/>
    </source>
</evidence>
<feature type="region of interest" description="Disordered" evidence="1">
    <location>
        <begin position="184"/>
        <end position="234"/>
    </location>
</feature>
<feature type="compositionally biased region" description="Basic and acidic residues" evidence="1">
    <location>
        <begin position="191"/>
        <end position="218"/>
    </location>
</feature>
<dbReference type="AlphaFoldDB" id="A0A7S3JLH3"/>
<sequence>MEINKALDAFIEIINTKAKASLQPKDLAIGLQKMAKNIVTSLTSEFVDPSTSIKSSSSTKSNVSNEMVSLGISQKRQGLSTQVKKPAKGETKSLNVNITHKKAFDVPLFRRGIKSISNKDFITPAAAKDPISFDVFKAWMDGRARQSAADLVTNQSLLNSDGNADSPLIPAMDGLSGIVRSLSDSIQTPESHPEEAKNETNEEEKTQPYENDNEKSSEAEADQASDSLKITSAHSMMNISKLERQFSDLEGLEMK</sequence>
<protein>
    <submittedName>
        <fullName evidence="3">Uncharacterized protein</fullName>
    </submittedName>
</protein>
<evidence type="ECO:0000256" key="1">
    <source>
        <dbReference type="SAM" id="MobiDB-lite"/>
    </source>
</evidence>
<reference evidence="3" key="1">
    <citation type="submission" date="2021-01" db="EMBL/GenBank/DDBJ databases">
        <authorList>
            <person name="Corre E."/>
            <person name="Pelletier E."/>
            <person name="Niang G."/>
            <person name="Scheremetjew M."/>
            <person name="Finn R."/>
            <person name="Kale V."/>
            <person name="Holt S."/>
            <person name="Cochrane G."/>
            <person name="Meng A."/>
            <person name="Brown T."/>
            <person name="Cohen L."/>
        </authorList>
    </citation>
    <scope>NUCLEOTIDE SEQUENCE</scope>
    <source>
        <strain evidence="3">FSP1.4</strain>
    </source>
</reference>
<dbReference type="EMBL" id="HBII01036043">
    <property type="protein sequence ID" value="CAE0356281.1"/>
    <property type="molecule type" value="Transcribed_RNA"/>
</dbReference>
<proteinExistence type="predicted"/>
<organism evidence="3">
    <name type="scientific">Euplotes harpa</name>
    <dbReference type="NCBI Taxonomy" id="151035"/>
    <lineage>
        <taxon>Eukaryota</taxon>
        <taxon>Sar</taxon>
        <taxon>Alveolata</taxon>
        <taxon>Ciliophora</taxon>
        <taxon>Intramacronucleata</taxon>
        <taxon>Spirotrichea</taxon>
        <taxon>Hypotrichia</taxon>
        <taxon>Euplotida</taxon>
        <taxon>Euplotidae</taxon>
        <taxon>Euplotes</taxon>
    </lineage>
</organism>
<name>A0A7S3JLH3_9SPIT</name>
<gene>
    <name evidence="2" type="ORF">EHAR0213_LOCUS15198</name>
    <name evidence="3" type="ORF">EHAR0213_LOCUS15199</name>
</gene>
<dbReference type="EMBL" id="HBII01036044">
    <property type="protein sequence ID" value="CAE0356282.1"/>
    <property type="molecule type" value="Transcribed_RNA"/>
</dbReference>
<evidence type="ECO:0000313" key="2">
    <source>
        <dbReference type="EMBL" id="CAE0356281.1"/>
    </source>
</evidence>
<accession>A0A7S3JLH3</accession>